<feature type="region of interest" description="Disordered" evidence="1">
    <location>
        <begin position="1"/>
        <end position="42"/>
    </location>
</feature>
<reference evidence="3 4" key="1">
    <citation type="submission" date="2024-11" db="EMBL/GenBank/DDBJ databases">
        <title>Chromosome-level genome assembly of the freshwater bivalve Anodonta woodiana.</title>
        <authorList>
            <person name="Chen X."/>
        </authorList>
    </citation>
    <scope>NUCLEOTIDE SEQUENCE [LARGE SCALE GENOMIC DNA]</scope>
    <source>
        <strain evidence="3">MN2024</strain>
        <tissue evidence="3">Gills</tissue>
    </source>
</reference>
<accession>A0ABD3XK43</accession>
<feature type="region of interest" description="Disordered" evidence="1">
    <location>
        <begin position="66"/>
        <end position="105"/>
    </location>
</feature>
<comment type="caution">
    <text evidence="3">The sequence shown here is derived from an EMBL/GenBank/DDBJ whole genome shotgun (WGS) entry which is preliminary data.</text>
</comment>
<keyword evidence="4" id="KW-1185">Reference proteome</keyword>
<protein>
    <recommendedName>
        <fullName evidence="2">CARD domain-containing protein</fullName>
    </recommendedName>
</protein>
<evidence type="ECO:0000313" key="3">
    <source>
        <dbReference type="EMBL" id="KAL3886110.1"/>
    </source>
</evidence>
<feature type="compositionally biased region" description="Polar residues" evidence="1">
    <location>
        <begin position="91"/>
        <end position="105"/>
    </location>
</feature>
<dbReference type="InterPro" id="IPR011029">
    <property type="entry name" value="DEATH-like_dom_sf"/>
</dbReference>
<proteinExistence type="predicted"/>
<dbReference type="CDD" id="cd01671">
    <property type="entry name" value="CARD"/>
    <property type="match status" value="3"/>
</dbReference>
<feature type="compositionally biased region" description="Basic residues" evidence="1">
    <location>
        <begin position="19"/>
        <end position="30"/>
    </location>
</feature>
<evidence type="ECO:0000259" key="2">
    <source>
        <dbReference type="PROSITE" id="PS50209"/>
    </source>
</evidence>
<evidence type="ECO:0000256" key="1">
    <source>
        <dbReference type="SAM" id="MobiDB-lite"/>
    </source>
</evidence>
<gene>
    <name evidence="3" type="ORF">ACJMK2_026128</name>
</gene>
<dbReference type="SUPFAM" id="SSF47986">
    <property type="entry name" value="DEATH domain"/>
    <property type="match status" value="3"/>
</dbReference>
<name>A0ABD3XK43_SINWO</name>
<dbReference type="EMBL" id="JBJQND010000002">
    <property type="protein sequence ID" value="KAL3886110.1"/>
    <property type="molecule type" value="Genomic_DNA"/>
</dbReference>
<dbReference type="PROSITE" id="PS50209">
    <property type="entry name" value="CARD"/>
    <property type="match status" value="1"/>
</dbReference>
<feature type="region of interest" description="Disordered" evidence="1">
    <location>
        <begin position="820"/>
        <end position="840"/>
    </location>
</feature>
<organism evidence="3 4">
    <name type="scientific">Sinanodonta woodiana</name>
    <name type="common">Chinese pond mussel</name>
    <name type="synonym">Anodonta woodiana</name>
    <dbReference type="NCBI Taxonomy" id="1069815"/>
    <lineage>
        <taxon>Eukaryota</taxon>
        <taxon>Metazoa</taxon>
        <taxon>Spiralia</taxon>
        <taxon>Lophotrochozoa</taxon>
        <taxon>Mollusca</taxon>
        <taxon>Bivalvia</taxon>
        <taxon>Autobranchia</taxon>
        <taxon>Heteroconchia</taxon>
        <taxon>Palaeoheterodonta</taxon>
        <taxon>Unionida</taxon>
        <taxon>Unionoidea</taxon>
        <taxon>Unionidae</taxon>
        <taxon>Unioninae</taxon>
        <taxon>Sinanodonta</taxon>
    </lineage>
</organism>
<dbReference type="AlphaFoldDB" id="A0ABD3XK43"/>
<evidence type="ECO:0000313" key="4">
    <source>
        <dbReference type="Proteomes" id="UP001634394"/>
    </source>
</evidence>
<dbReference type="InterPro" id="IPR001315">
    <property type="entry name" value="CARD"/>
</dbReference>
<feature type="domain" description="CARD" evidence="2">
    <location>
        <begin position="626"/>
        <end position="683"/>
    </location>
</feature>
<dbReference type="Proteomes" id="UP001634394">
    <property type="component" value="Unassembled WGS sequence"/>
</dbReference>
<sequence length="1272" mass="143884">MSRKRDSSFLNETELNPKSAKRGKKRSRARSVREEDVSNGNCKKVARREGSAFCSKFQLETHSTAYASNDKHPSTPFGSFPPQSPFADEGNVNSNTIQHKQPWTPFSSSPSYLTLRKSESNASLSDDSAYISYVKQLSTPFGSVLPPSILGLEWMDTSTHVNLLAQKKEQRTYYQQNYIFLKEQLEPLNKIVDQIISRGCRDNLFSEKIREAKSRELRVDILLKYAVDHLSRQIFESILRVSDYGHLIDDLRKGTALKSSISKDEDEIHLLSKYSFKEFLRQELEPKDLIDRLLEHGILSFQDHDDILTTSFRRQRVDNLFRYLEYCSKEDHQLFFLILKKKYPLILDEFKESQSASCQECCLYTDVRRTDGGWRLSQPSIIDEDTEIKFHLELSPASPSTEMKIVEESAETNMEVEYHQKCLDLQMKSLHLGSVVIICKQLSRQSIQKLREACHNNKINEFIKSLFTAQDMEKMKQDNVNGIVLTITTEKHDMEKKIPVITKEAIVKNFSFIEKEIIDAEVFFAGFLKCGLLTSENEKTLQMLKCKSREERNIEFLSLILRGQTGLLQIFQHELARLGYEKILKRICFDNVVLTHDKITDKELKDNESYLLSELEPKEFLPALGKILPEEGQNKIVCTVSRRERAKLFLDEVIKRGQPAIDIFVSELERLDRHFVIKILTKTTVNDELAASEIRVHILDNYTTLIDELEPKIFHKFFLEKGVMKEETFKKIVKFPTRRNRAVAFLKWVLGEGSTKALIAFQMAVKLFCDDAVVKMFEAPTPSMQSGPSFPVVDKTSKAVELYKATFKVTFHYVSNPKIGSEQTQESSTNKEGEEGCDGQSLKKEVCTPYSAQNPDMDEENSMSIWVDSLLNEGLNSSLTAGSMQKTKSKCLSLVSSQSSKSRKVNDQNKDFIPNKSISLDEKVTGWLLQNVTEDSNSWVPLPNDLASVQVKPLSDGTCASHGYIRKSTKAGSGVFSCDIQDGTSDKSCGYTARHKQSTLNVRKDHDTSMTVPASTYNANVNVEDNVSISDQGYISHQDNNDFDQATVSSFTSGRYCERNLSIAEPILSTNESEPYPFDFLHTKSQTPLKKSKASIRPCHKINSFRTSSPISLSASGTCSPNICSSMGLNVSRLLPCCTFKGNEPSYPVGSYFRQYGASSFDSFLYGLTGSIPSPRSHFEPIESSPSASYCCSPVGLSSPANSLITTQNFHRASNGSTKVNWIDNYNERQSQEGVLTQTGSLESFDLSGPEQIILNNCITLLYQQNTVHHSQ</sequence>
<dbReference type="Gene3D" id="1.10.533.10">
    <property type="entry name" value="Death Domain, Fas"/>
    <property type="match status" value="2"/>
</dbReference>